<protein>
    <submittedName>
        <fullName evidence="2">Carbonic anhydrase</fullName>
    </submittedName>
</protein>
<proteinExistence type="predicted"/>
<dbReference type="GO" id="GO:0004089">
    <property type="term" value="F:carbonate dehydratase activity"/>
    <property type="evidence" value="ECO:0007669"/>
    <property type="project" value="InterPro"/>
</dbReference>
<dbReference type="Proteomes" id="UP000034883">
    <property type="component" value="Chromosome"/>
</dbReference>
<keyword evidence="3" id="KW-1185">Reference proteome</keyword>
<evidence type="ECO:0000313" key="2">
    <source>
        <dbReference type="EMBL" id="AKF10304.1"/>
    </source>
</evidence>
<dbReference type="SUPFAM" id="SSF53056">
    <property type="entry name" value="beta-carbonic anhydrase, cab"/>
    <property type="match status" value="1"/>
</dbReference>
<feature type="compositionally biased region" description="Basic residues" evidence="1">
    <location>
        <begin position="20"/>
        <end position="31"/>
    </location>
</feature>
<sequence length="209" mass="23165">MASSRARHRAARRGDEPHRTARRTSIRRRITRAGGHAQRAREARVSSPRGGGSMEHDKGPTHVVLTCMDYRHMDDLVCALRARIGEDKYDHLILPGAAAALAEVSLQTDFPSWVPAFWSQVQVAKKLHGATIREIWLVDHLECGAYLQALGVDAAKEVDAHLRCLRLAKQAVEEGCRARGIGWTVACKIMQPVVGSDSKKWSLCDLELT</sequence>
<name>A0A0F6SHE5_9BACT</name>
<dbReference type="EMBL" id="CP011125">
    <property type="protein sequence ID" value="AKF10304.1"/>
    <property type="molecule type" value="Genomic_DNA"/>
</dbReference>
<accession>A0A0F6SHE5</accession>
<dbReference type="InterPro" id="IPR036874">
    <property type="entry name" value="Carbonic_anhydrase_sf"/>
</dbReference>
<dbReference type="GO" id="GO:0008270">
    <property type="term" value="F:zinc ion binding"/>
    <property type="evidence" value="ECO:0007669"/>
    <property type="project" value="InterPro"/>
</dbReference>
<feature type="compositionally biased region" description="Basic residues" evidence="1">
    <location>
        <begin position="1"/>
        <end position="11"/>
    </location>
</feature>
<reference evidence="2 3" key="1">
    <citation type="submission" date="2015-03" db="EMBL/GenBank/DDBJ databases">
        <title>Genome assembly of Sandaracinus amylolyticus DSM 53668.</title>
        <authorList>
            <person name="Sharma G."/>
            <person name="Subramanian S."/>
        </authorList>
    </citation>
    <scope>NUCLEOTIDE SEQUENCE [LARGE SCALE GENOMIC DNA]</scope>
    <source>
        <strain evidence="2 3">DSM 53668</strain>
    </source>
</reference>
<dbReference type="STRING" id="927083.DB32_007453"/>
<evidence type="ECO:0000256" key="1">
    <source>
        <dbReference type="SAM" id="MobiDB-lite"/>
    </source>
</evidence>
<dbReference type="KEGG" id="samy:DB32_007453"/>
<feature type="region of interest" description="Disordered" evidence="1">
    <location>
        <begin position="1"/>
        <end position="58"/>
    </location>
</feature>
<evidence type="ECO:0000313" key="3">
    <source>
        <dbReference type="Proteomes" id="UP000034883"/>
    </source>
</evidence>
<gene>
    <name evidence="2" type="ORF">DB32_007453</name>
</gene>
<organism evidence="2 3">
    <name type="scientific">Sandaracinus amylolyticus</name>
    <dbReference type="NCBI Taxonomy" id="927083"/>
    <lineage>
        <taxon>Bacteria</taxon>
        <taxon>Pseudomonadati</taxon>
        <taxon>Myxococcota</taxon>
        <taxon>Polyangia</taxon>
        <taxon>Polyangiales</taxon>
        <taxon>Sandaracinaceae</taxon>
        <taxon>Sandaracinus</taxon>
    </lineage>
</organism>
<dbReference type="AlphaFoldDB" id="A0A0F6SHE5"/>